<dbReference type="SMART" id="SM01060">
    <property type="entry name" value="Catalase"/>
    <property type="match status" value="1"/>
</dbReference>
<feature type="signal peptide" evidence="8">
    <location>
        <begin position="1"/>
        <end position="21"/>
    </location>
</feature>
<dbReference type="OMA" id="INIRDPI"/>
<evidence type="ECO:0000256" key="5">
    <source>
        <dbReference type="ARBA" id="ARBA00023002"/>
    </source>
</evidence>
<comment type="cofactor">
    <cofactor evidence="7">
        <name>heme</name>
        <dbReference type="ChEBI" id="CHEBI:30413"/>
    </cofactor>
</comment>
<proteinExistence type="inferred from homology"/>
<dbReference type="GO" id="GO:0004096">
    <property type="term" value="F:catalase activity"/>
    <property type="evidence" value="ECO:0007669"/>
    <property type="project" value="InterPro"/>
</dbReference>
<name>A0A226DEN6_FOLCA</name>
<evidence type="ECO:0000256" key="7">
    <source>
        <dbReference type="PIRSR" id="PIRSR038928-2"/>
    </source>
</evidence>
<dbReference type="GO" id="GO:0046872">
    <property type="term" value="F:metal ion binding"/>
    <property type="evidence" value="ECO:0007669"/>
    <property type="project" value="UniProtKB-KW"/>
</dbReference>
<dbReference type="PANTHER" id="PTHR11465">
    <property type="entry name" value="CATALASE"/>
    <property type="match status" value="1"/>
</dbReference>
<keyword evidence="2" id="KW-0575">Peroxidase</keyword>
<dbReference type="PRINTS" id="PR00067">
    <property type="entry name" value="CATALASE"/>
</dbReference>
<evidence type="ECO:0000313" key="10">
    <source>
        <dbReference type="EMBL" id="OXA43600.1"/>
    </source>
</evidence>
<dbReference type="SUPFAM" id="SSF56634">
    <property type="entry name" value="Heme-dependent catalase-like"/>
    <property type="match status" value="1"/>
</dbReference>
<dbReference type="PROSITE" id="PS51402">
    <property type="entry name" value="CATALASE_3"/>
    <property type="match status" value="1"/>
</dbReference>
<dbReference type="InterPro" id="IPR024711">
    <property type="entry name" value="Catalase_clade1/3"/>
</dbReference>
<dbReference type="Pfam" id="PF00199">
    <property type="entry name" value="Catalase"/>
    <property type="match status" value="1"/>
</dbReference>
<evidence type="ECO:0000256" key="3">
    <source>
        <dbReference type="ARBA" id="ARBA00022617"/>
    </source>
</evidence>
<dbReference type="PROSITE" id="PS00437">
    <property type="entry name" value="CATALASE_1"/>
    <property type="match status" value="1"/>
</dbReference>
<feature type="binding site" description="axial binding residue" evidence="7">
    <location>
        <position position="385"/>
    </location>
    <ligand>
        <name>heme</name>
        <dbReference type="ChEBI" id="CHEBI:30413"/>
    </ligand>
    <ligandPart>
        <name>Fe</name>
        <dbReference type="ChEBI" id="CHEBI:18248"/>
    </ligandPart>
</feature>
<dbReference type="InterPro" id="IPR020835">
    <property type="entry name" value="Catalase_sf"/>
</dbReference>
<feature type="domain" description="Catalase core" evidence="9">
    <location>
        <begin position="57"/>
        <end position="441"/>
    </location>
</feature>
<feature type="chain" id="PRO_5012985568" evidence="8">
    <location>
        <begin position="22"/>
        <end position="555"/>
    </location>
</feature>
<organism evidence="10 11">
    <name type="scientific">Folsomia candida</name>
    <name type="common">Springtail</name>
    <dbReference type="NCBI Taxonomy" id="158441"/>
    <lineage>
        <taxon>Eukaryota</taxon>
        <taxon>Metazoa</taxon>
        <taxon>Ecdysozoa</taxon>
        <taxon>Arthropoda</taxon>
        <taxon>Hexapoda</taxon>
        <taxon>Collembola</taxon>
        <taxon>Entomobryomorpha</taxon>
        <taxon>Isotomoidea</taxon>
        <taxon>Isotomidae</taxon>
        <taxon>Proisotominae</taxon>
        <taxon>Folsomia</taxon>
    </lineage>
</organism>
<dbReference type="InterPro" id="IPR018028">
    <property type="entry name" value="Catalase"/>
</dbReference>
<comment type="similarity">
    <text evidence="1">Belongs to the catalase family.</text>
</comment>
<keyword evidence="4 7" id="KW-0479">Metal-binding</keyword>
<keyword evidence="3 7" id="KW-0349">Heme</keyword>
<dbReference type="OrthoDB" id="6880011at2759"/>
<protein>
    <submittedName>
        <fullName evidence="10">Catalase</fullName>
    </submittedName>
</protein>
<evidence type="ECO:0000256" key="1">
    <source>
        <dbReference type="ARBA" id="ARBA00005329"/>
    </source>
</evidence>
<dbReference type="Gene3D" id="2.40.180.10">
    <property type="entry name" value="Catalase core domain"/>
    <property type="match status" value="1"/>
</dbReference>
<sequence>MGPFPLIFVLVLAITSATSQARQSSTPAVTNPFLGPADFQLSQFAATHPNGDSLRTTDGAGNPLPSNTASLAISNRGPLLFDNVLANKLASFHRERIPERIVHAKGHGAFGHFVVTHDVSRFTKAKVFNRVGKITPVLVRFSGTVRESGGAETLPDPRGFAIRLYTEDGNLDFPGLQIDAFTLRDPMLFPDLIRSMKRNPETHLIDQTQFHDFLSLRPEVLHNYVKFFADSVRAGSSRGMNGSAVNVYECVNAQGQVTYCKFVWHTWQSIPPLTDFDTVSLAGVEPDFYTKELYNSIAQGNFPKWTFGLQVMTYDQAESLSFNPFDVTKVWRLDQFPFIPIGVFVLDKNPTDYFTQIEQAAFCPTFVPGIRTSPDRILQARAFAYKDAQRYRLGPNFELIEVNRPLSRADGYERDGSMRISAKDNGDGGPVYFPNSFKGPRIDRDMGTEGPHPINGIMARIDSRDEDNFSQPREYLEKDVGTEEKVRIATRIATVLASVSVPEVRLRVLTNCIAPLGTEFYQLVAGALQTISAGGPPNYNLPINPPAYSNLLLEQ</sequence>
<comment type="caution">
    <text evidence="10">The sequence shown here is derived from an EMBL/GenBank/DDBJ whole genome shotgun (WGS) entry which is preliminary data.</text>
</comment>
<dbReference type="Proteomes" id="UP000198287">
    <property type="component" value="Unassembled WGS sequence"/>
</dbReference>
<reference evidence="10 11" key="1">
    <citation type="submission" date="2015-12" db="EMBL/GenBank/DDBJ databases">
        <title>The genome of Folsomia candida.</title>
        <authorList>
            <person name="Faddeeva A."/>
            <person name="Derks M.F."/>
            <person name="Anvar Y."/>
            <person name="Smit S."/>
            <person name="Van Straalen N."/>
            <person name="Roelofs D."/>
        </authorList>
    </citation>
    <scope>NUCLEOTIDE SEQUENCE [LARGE SCALE GENOMIC DNA]</scope>
    <source>
        <strain evidence="10 11">VU population</strain>
        <tissue evidence="10">Whole body</tissue>
    </source>
</reference>
<dbReference type="PIRSF" id="PIRSF038928">
    <property type="entry name" value="Catalase_clade1-3"/>
    <property type="match status" value="1"/>
</dbReference>
<gene>
    <name evidence="10" type="ORF">Fcan01_21411</name>
</gene>
<dbReference type="STRING" id="158441.A0A226DEN6"/>
<dbReference type="InterPro" id="IPR011614">
    <property type="entry name" value="Catalase_core"/>
</dbReference>
<evidence type="ECO:0000256" key="2">
    <source>
        <dbReference type="ARBA" id="ARBA00022559"/>
    </source>
</evidence>
<dbReference type="GO" id="GO:0005777">
    <property type="term" value="C:peroxisome"/>
    <property type="evidence" value="ECO:0007669"/>
    <property type="project" value="TreeGrafter"/>
</dbReference>
<keyword evidence="8" id="KW-0732">Signal</keyword>
<dbReference type="InterPro" id="IPR002226">
    <property type="entry name" value="Catalase_haem_BS"/>
</dbReference>
<dbReference type="EMBL" id="LNIX01000021">
    <property type="protein sequence ID" value="OXA43600.1"/>
    <property type="molecule type" value="Genomic_DNA"/>
</dbReference>
<keyword evidence="11" id="KW-1185">Reference proteome</keyword>
<evidence type="ECO:0000256" key="6">
    <source>
        <dbReference type="ARBA" id="ARBA00023004"/>
    </source>
</evidence>
<dbReference type="AlphaFoldDB" id="A0A226DEN6"/>
<dbReference type="GO" id="GO:0042542">
    <property type="term" value="P:response to hydrogen peroxide"/>
    <property type="evidence" value="ECO:0007669"/>
    <property type="project" value="TreeGrafter"/>
</dbReference>
<evidence type="ECO:0000256" key="4">
    <source>
        <dbReference type="ARBA" id="ARBA00022723"/>
    </source>
</evidence>
<evidence type="ECO:0000313" key="11">
    <source>
        <dbReference type="Proteomes" id="UP000198287"/>
    </source>
</evidence>
<evidence type="ECO:0000256" key="8">
    <source>
        <dbReference type="SAM" id="SignalP"/>
    </source>
</evidence>
<accession>A0A226DEN6</accession>
<keyword evidence="6 7" id="KW-0408">Iron</keyword>
<keyword evidence="5" id="KW-0560">Oxidoreductase</keyword>
<dbReference type="PANTHER" id="PTHR11465:SF9">
    <property type="entry name" value="CATALASE"/>
    <property type="match status" value="1"/>
</dbReference>
<dbReference type="GO" id="GO:0020037">
    <property type="term" value="F:heme binding"/>
    <property type="evidence" value="ECO:0007669"/>
    <property type="project" value="InterPro"/>
</dbReference>
<dbReference type="GO" id="GO:0042744">
    <property type="term" value="P:hydrogen peroxide catabolic process"/>
    <property type="evidence" value="ECO:0007669"/>
    <property type="project" value="TreeGrafter"/>
</dbReference>
<dbReference type="GO" id="GO:0005739">
    <property type="term" value="C:mitochondrion"/>
    <property type="evidence" value="ECO:0007669"/>
    <property type="project" value="TreeGrafter"/>
</dbReference>
<evidence type="ECO:0000259" key="9">
    <source>
        <dbReference type="SMART" id="SM01060"/>
    </source>
</evidence>